<evidence type="ECO:0000256" key="2">
    <source>
        <dbReference type="ARBA" id="ARBA00023043"/>
    </source>
</evidence>
<feature type="compositionally biased region" description="Gly residues" evidence="3">
    <location>
        <begin position="234"/>
        <end position="257"/>
    </location>
</feature>
<proteinExistence type="predicted"/>
<reference evidence="4" key="1">
    <citation type="submission" date="2014-11" db="EMBL/GenBank/DDBJ databases">
        <authorList>
            <person name="Otto D Thomas"/>
            <person name="Naeem Raeece"/>
        </authorList>
    </citation>
    <scope>NUCLEOTIDE SEQUENCE</scope>
</reference>
<dbReference type="InterPro" id="IPR036770">
    <property type="entry name" value="Ankyrin_rpt-contain_sf"/>
</dbReference>
<gene>
    <name evidence="4" type="ORF">Cvel_19876</name>
</gene>
<dbReference type="EMBL" id="CDMZ01000820">
    <property type="protein sequence ID" value="CEM22111.1"/>
    <property type="molecule type" value="Genomic_DNA"/>
</dbReference>
<evidence type="ECO:0000256" key="3">
    <source>
        <dbReference type="SAM" id="MobiDB-lite"/>
    </source>
</evidence>
<dbReference type="Gene3D" id="1.25.40.20">
    <property type="entry name" value="Ankyrin repeat-containing domain"/>
    <property type="match status" value="1"/>
</dbReference>
<keyword evidence="2" id="KW-0040">ANK repeat</keyword>
<keyword evidence="1" id="KW-0677">Repeat</keyword>
<organism evidence="4">
    <name type="scientific">Chromera velia CCMP2878</name>
    <dbReference type="NCBI Taxonomy" id="1169474"/>
    <lineage>
        <taxon>Eukaryota</taxon>
        <taxon>Sar</taxon>
        <taxon>Alveolata</taxon>
        <taxon>Colpodellida</taxon>
        <taxon>Chromeraceae</taxon>
        <taxon>Chromera</taxon>
    </lineage>
</organism>
<feature type="region of interest" description="Disordered" evidence="3">
    <location>
        <begin position="160"/>
        <end position="192"/>
    </location>
</feature>
<name>A0A0G4G230_9ALVE</name>
<dbReference type="VEuPathDB" id="CryptoDB:Cvel_19876"/>
<dbReference type="SUPFAM" id="SSF48403">
    <property type="entry name" value="Ankyrin repeat"/>
    <property type="match status" value="1"/>
</dbReference>
<dbReference type="PANTHER" id="PTHR24178">
    <property type="entry name" value="MOLTING PROTEIN MLT-4"/>
    <property type="match status" value="1"/>
</dbReference>
<evidence type="ECO:0000313" key="4">
    <source>
        <dbReference type="EMBL" id="CEM22111.1"/>
    </source>
</evidence>
<protein>
    <submittedName>
        <fullName evidence="4">Uncharacterized protein</fullName>
    </submittedName>
</protein>
<sequence>MRCGSRETLPFHRCVFVELLQRVRQTWQFDAEEDLKPDPIPNDSDTKKKDKPRLTNARVLKEFFAEGCLITQQMYENGLELDRLGLDSEPRNKKTLVTTSLDCLSEWGLDCLPALCQILPALLEGGARLDVQLNKSALTPLHMAASVFGHIENEIHAERQQIAAKQRTAEREGQQGQPQSQTQAEELEKRGEQLQKKEKVFEELQKKFGETAKKQKVLTWRERDLPLSGAKLGCLGGGGGGGGNGGEEVREGGGGGSRRPSLPSVSSSSSSSLGQGGGSRIPKKELYADTTALQTAVTWDAPSFVRVLAEIEPSLLKERCNVTEKITQSTTKQSEVVGEKNGVPTLHLPLYVAKRPSRVTPSSLIFLGCDPCAVDGDGESILHRLARVSKWSDVQANFKEAQSVLWETFRKDQREGKLEASTEASLVIGGISASPPFSDDSESPDYSPAVSHSASPANGGGNSNSRPNLRRGLSFSSSPSVKRLVRLTNKKGQSALHVAGFPDIFVLLLEAGADGDARDHEGIHWLDGLCSRLNEGVRFVPLHTKLMSAVRDFGVPLSRAHAVLTEFIAIKKLDKEAAAHLPVPPSLSAPSGDAHVNGDGSVTLPLHVACRNCGKGWADQLLSLLPVARRGTKANLRDNEGSSVLHYPEVLEAPHFLQKLIEKIEGDRDARELLWGLDRDQKSPLQVCSEMITACFAEMTAVRQRQSWVGEAQSDSVTATLRKLQHRQERLGDSLARLRRVAFLPG</sequence>
<feature type="region of interest" description="Disordered" evidence="3">
    <location>
        <begin position="436"/>
        <end position="475"/>
    </location>
</feature>
<accession>A0A0G4G230</accession>
<feature type="compositionally biased region" description="Low complexity" evidence="3">
    <location>
        <begin position="174"/>
        <end position="184"/>
    </location>
</feature>
<evidence type="ECO:0000256" key="1">
    <source>
        <dbReference type="ARBA" id="ARBA00022737"/>
    </source>
</evidence>
<dbReference type="AlphaFoldDB" id="A0A0G4G230"/>
<feature type="compositionally biased region" description="Low complexity" evidence="3">
    <location>
        <begin position="436"/>
        <end position="448"/>
    </location>
</feature>
<feature type="region of interest" description="Disordered" evidence="3">
    <location>
        <begin position="232"/>
        <end position="282"/>
    </location>
</feature>
<feature type="compositionally biased region" description="Low complexity" evidence="3">
    <location>
        <begin position="258"/>
        <end position="273"/>
    </location>
</feature>